<protein>
    <submittedName>
        <fullName evidence="1">Uncharacterized protein</fullName>
    </submittedName>
</protein>
<dbReference type="EMBL" id="GBRH01225849">
    <property type="protein sequence ID" value="JAD72046.1"/>
    <property type="molecule type" value="Transcribed_RNA"/>
</dbReference>
<organism evidence="1">
    <name type="scientific">Arundo donax</name>
    <name type="common">Giant reed</name>
    <name type="synonym">Donax arundinaceus</name>
    <dbReference type="NCBI Taxonomy" id="35708"/>
    <lineage>
        <taxon>Eukaryota</taxon>
        <taxon>Viridiplantae</taxon>
        <taxon>Streptophyta</taxon>
        <taxon>Embryophyta</taxon>
        <taxon>Tracheophyta</taxon>
        <taxon>Spermatophyta</taxon>
        <taxon>Magnoliopsida</taxon>
        <taxon>Liliopsida</taxon>
        <taxon>Poales</taxon>
        <taxon>Poaceae</taxon>
        <taxon>PACMAD clade</taxon>
        <taxon>Arundinoideae</taxon>
        <taxon>Arundineae</taxon>
        <taxon>Arundo</taxon>
    </lineage>
</organism>
<reference evidence="1" key="2">
    <citation type="journal article" date="2015" name="Data Brief">
        <title>Shoot transcriptome of the giant reed, Arundo donax.</title>
        <authorList>
            <person name="Barrero R.A."/>
            <person name="Guerrero F.D."/>
            <person name="Moolhuijzen P."/>
            <person name="Goolsby J.A."/>
            <person name="Tidwell J."/>
            <person name="Bellgard S.E."/>
            <person name="Bellgard M.I."/>
        </authorList>
    </citation>
    <scope>NUCLEOTIDE SEQUENCE</scope>
    <source>
        <tissue evidence="1">Shoot tissue taken approximately 20 cm above the soil surface</tissue>
    </source>
</reference>
<name>A0A0A9C919_ARUDO</name>
<evidence type="ECO:0000313" key="1">
    <source>
        <dbReference type="EMBL" id="JAD72046.1"/>
    </source>
</evidence>
<reference evidence="1" key="1">
    <citation type="submission" date="2014-09" db="EMBL/GenBank/DDBJ databases">
        <authorList>
            <person name="Magalhaes I.L.F."/>
            <person name="Oliveira U."/>
            <person name="Santos F.R."/>
            <person name="Vidigal T.H.D.A."/>
            <person name="Brescovit A.D."/>
            <person name="Santos A.J."/>
        </authorList>
    </citation>
    <scope>NUCLEOTIDE SEQUENCE</scope>
    <source>
        <tissue evidence="1">Shoot tissue taken approximately 20 cm above the soil surface</tissue>
    </source>
</reference>
<dbReference type="AlphaFoldDB" id="A0A0A9C919"/>
<proteinExistence type="predicted"/>
<sequence>MFRYIQFTPCKYFQFDICANCIVYVVHISSTHRTVSVIWILFATPDTRCQEPR</sequence>
<accession>A0A0A9C919</accession>